<proteinExistence type="predicted"/>
<reference evidence="4" key="1">
    <citation type="submission" date="2019-06" db="EMBL/GenBank/DDBJ databases">
        <title>Gordonia isolated from sludge of a wastewater treatment plant.</title>
        <authorList>
            <person name="Tamura T."/>
            <person name="Aoyama K."/>
            <person name="Kang Y."/>
            <person name="Saito S."/>
            <person name="Akiyama N."/>
            <person name="Yazawa K."/>
            <person name="Gonoi T."/>
            <person name="Mikami Y."/>
        </authorList>
    </citation>
    <scope>NUCLEOTIDE SEQUENCE [LARGE SCALE GENOMIC DNA]</scope>
    <source>
        <strain evidence="4">NBRC 107696</strain>
    </source>
</reference>
<dbReference type="Proteomes" id="UP000444960">
    <property type="component" value="Unassembled WGS sequence"/>
</dbReference>
<comment type="caution">
    <text evidence="3">The sequence shown here is derived from an EMBL/GenBank/DDBJ whole genome shotgun (WGS) entry which is preliminary data.</text>
</comment>
<evidence type="ECO:0000259" key="2">
    <source>
        <dbReference type="Pfam" id="PF03992"/>
    </source>
</evidence>
<evidence type="ECO:0000313" key="4">
    <source>
        <dbReference type="Proteomes" id="UP000444960"/>
    </source>
</evidence>
<evidence type="ECO:0000256" key="1">
    <source>
        <dbReference type="SAM" id="MobiDB-lite"/>
    </source>
</evidence>
<dbReference type="InterPro" id="IPR007138">
    <property type="entry name" value="ABM_dom"/>
</dbReference>
<feature type="domain" description="ABM" evidence="2">
    <location>
        <begin position="15"/>
        <end position="73"/>
    </location>
</feature>
<sequence length="149" mass="16201">MTVRVIVVHRVEEYDTWKEHFDAAADLRAAAGETDFEVLRSTGDTNLVVHSSTWSSDAAARAFFESAKVARIRADAGVEAPLFLYLDSVETGTLDAPPPRPSLRSVESTEPGDVVPSGADESTDLRTASPHLELVQTDNRVDQGHDPLK</sequence>
<name>A0A7I9VEX6_9ACTN</name>
<dbReference type="Pfam" id="PF03992">
    <property type="entry name" value="ABM"/>
    <property type="match status" value="1"/>
</dbReference>
<keyword evidence="4" id="KW-1185">Reference proteome</keyword>
<dbReference type="EMBL" id="BJOV01000005">
    <property type="protein sequence ID" value="GEE03929.1"/>
    <property type="molecule type" value="Genomic_DNA"/>
</dbReference>
<gene>
    <name evidence="3" type="ORF">nbrc107696_43750</name>
</gene>
<feature type="compositionally biased region" description="Basic and acidic residues" evidence="1">
    <location>
        <begin position="139"/>
        <end position="149"/>
    </location>
</feature>
<accession>A0A7I9VEX6</accession>
<dbReference type="SUPFAM" id="SSF54909">
    <property type="entry name" value="Dimeric alpha+beta barrel"/>
    <property type="match status" value="1"/>
</dbReference>
<dbReference type="InterPro" id="IPR011008">
    <property type="entry name" value="Dimeric_a/b-barrel"/>
</dbReference>
<dbReference type="Gene3D" id="3.30.70.100">
    <property type="match status" value="1"/>
</dbReference>
<dbReference type="OrthoDB" id="4578588at2"/>
<organism evidence="3 4">
    <name type="scientific">Gordonia spumicola</name>
    <dbReference type="NCBI Taxonomy" id="589161"/>
    <lineage>
        <taxon>Bacteria</taxon>
        <taxon>Bacillati</taxon>
        <taxon>Actinomycetota</taxon>
        <taxon>Actinomycetes</taxon>
        <taxon>Mycobacteriales</taxon>
        <taxon>Gordoniaceae</taxon>
        <taxon>Gordonia</taxon>
    </lineage>
</organism>
<dbReference type="AlphaFoldDB" id="A0A7I9VEX6"/>
<feature type="region of interest" description="Disordered" evidence="1">
    <location>
        <begin position="91"/>
        <end position="149"/>
    </location>
</feature>
<dbReference type="RefSeq" id="WP_161897364.1">
    <property type="nucleotide sequence ID" value="NZ_BJOV01000005.1"/>
</dbReference>
<protein>
    <recommendedName>
        <fullName evidence="2">ABM domain-containing protein</fullName>
    </recommendedName>
</protein>
<evidence type="ECO:0000313" key="3">
    <source>
        <dbReference type="EMBL" id="GEE03929.1"/>
    </source>
</evidence>